<evidence type="ECO:0000256" key="2">
    <source>
        <dbReference type="SAM" id="Phobius"/>
    </source>
</evidence>
<proteinExistence type="predicted"/>
<feature type="non-terminal residue" evidence="3">
    <location>
        <position position="1"/>
    </location>
</feature>
<keyword evidence="2" id="KW-0812">Transmembrane</keyword>
<evidence type="ECO:0000313" key="3">
    <source>
        <dbReference type="EMBL" id="PON89301.1"/>
    </source>
</evidence>
<dbReference type="AlphaFoldDB" id="A0A2P5EUT4"/>
<keyword evidence="2" id="KW-1133">Transmembrane helix</keyword>
<keyword evidence="2" id="KW-0472">Membrane</keyword>
<gene>
    <name evidence="3" type="ORF">TorRG33x02_148440</name>
</gene>
<organism evidence="3 4">
    <name type="scientific">Trema orientale</name>
    <name type="common">Charcoal tree</name>
    <name type="synonym">Celtis orientalis</name>
    <dbReference type="NCBI Taxonomy" id="63057"/>
    <lineage>
        <taxon>Eukaryota</taxon>
        <taxon>Viridiplantae</taxon>
        <taxon>Streptophyta</taxon>
        <taxon>Embryophyta</taxon>
        <taxon>Tracheophyta</taxon>
        <taxon>Spermatophyta</taxon>
        <taxon>Magnoliopsida</taxon>
        <taxon>eudicotyledons</taxon>
        <taxon>Gunneridae</taxon>
        <taxon>Pentapetalae</taxon>
        <taxon>rosids</taxon>
        <taxon>fabids</taxon>
        <taxon>Rosales</taxon>
        <taxon>Cannabaceae</taxon>
        <taxon>Trema</taxon>
    </lineage>
</organism>
<reference evidence="4" key="1">
    <citation type="submission" date="2016-06" db="EMBL/GenBank/DDBJ databases">
        <title>Parallel loss of symbiosis genes in relatives of nitrogen-fixing non-legume Parasponia.</title>
        <authorList>
            <person name="Van Velzen R."/>
            <person name="Holmer R."/>
            <person name="Bu F."/>
            <person name="Rutten L."/>
            <person name="Van Zeijl A."/>
            <person name="Liu W."/>
            <person name="Santuari L."/>
            <person name="Cao Q."/>
            <person name="Sharma T."/>
            <person name="Shen D."/>
            <person name="Roswanjaya Y."/>
            <person name="Wardhani T."/>
            <person name="Kalhor M.S."/>
            <person name="Jansen J."/>
            <person name="Van den Hoogen J."/>
            <person name="Gungor B."/>
            <person name="Hartog M."/>
            <person name="Hontelez J."/>
            <person name="Verver J."/>
            <person name="Yang W.-C."/>
            <person name="Schijlen E."/>
            <person name="Repin R."/>
            <person name="Schilthuizen M."/>
            <person name="Schranz E."/>
            <person name="Heidstra R."/>
            <person name="Miyata K."/>
            <person name="Fedorova E."/>
            <person name="Kohlen W."/>
            <person name="Bisseling T."/>
            <person name="Smit S."/>
            <person name="Geurts R."/>
        </authorList>
    </citation>
    <scope>NUCLEOTIDE SEQUENCE [LARGE SCALE GENOMIC DNA]</scope>
    <source>
        <strain evidence="4">cv. RG33-2</strain>
    </source>
</reference>
<name>A0A2P5EUT4_TREOI</name>
<keyword evidence="4" id="KW-1185">Reference proteome</keyword>
<comment type="caution">
    <text evidence="3">The sequence shown here is derived from an EMBL/GenBank/DDBJ whole genome shotgun (WGS) entry which is preliminary data.</text>
</comment>
<accession>A0A2P5EUT4</accession>
<sequence length="86" mass="9877">NMDWKIIIEIIMGIIMEIMHLYGLLGEIIMTLYNDDWNSFQFGAPPKRKLGAVITELEDEPPPPRRKSGGVIRELDDDPLLRAKVK</sequence>
<protein>
    <submittedName>
        <fullName evidence="3">Uncharacterized protein</fullName>
    </submittedName>
</protein>
<feature type="transmembrane region" description="Helical" evidence="2">
    <location>
        <begin position="6"/>
        <end position="25"/>
    </location>
</feature>
<dbReference type="Proteomes" id="UP000237000">
    <property type="component" value="Unassembled WGS sequence"/>
</dbReference>
<dbReference type="EMBL" id="JXTC01000095">
    <property type="protein sequence ID" value="PON89301.1"/>
    <property type="molecule type" value="Genomic_DNA"/>
</dbReference>
<evidence type="ECO:0000313" key="4">
    <source>
        <dbReference type="Proteomes" id="UP000237000"/>
    </source>
</evidence>
<feature type="region of interest" description="Disordered" evidence="1">
    <location>
        <begin position="57"/>
        <end position="86"/>
    </location>
</feature>
<dbReference type="InParanoid" id="A0A2P5EUT4"/>
<evidence type="ECO:0000256" key="1">
    <source>
        <dbReference type="SAM" id="MobiDB-lite"/>
    </source>
</evidence>